<dbReference type="KEGG" id="rli:RLO149_c044160"/>
<keyword evidence="2" id="KW-1185">Reference proteome</keyword>
<accession>F7ZJ61</accession>
<proteinExistence type="predicted"/>
<sequence>MDDEDCEPVLKTLPLIWLHTSKRKKISQVRLARFAFDYRAKRRILVFLQTDIPQKHARQIARYKRRGLIEVVHIDSAVDRYSEDDFVIAERTRSVARALVQLYLPSMLAKSGYDFSSSDVFNMSQGMELNLADRLYEKVRTLTAVLEACRIDRGDLWLDFGNWAFPNLRWGRRWWCMAQSRSPDYFNLTAKAPEFLSRLRRVDPPGFERLSDKGPQTLFLGRSTRSAYLTAAEAIGQAEERLGKRFGVLVDARYPVKPKLFKREDSTLYMTLGFYVNSKYFKLRSASLGFTLPGRTRGKVVHATLDRSASQYEPSFGLNPEIWFGALLNETIEATNSRLGAIVSFYDSVMHHPHFADVESLICSPSRSELFVPIILGLKKKGVATIEYQALFWTDHFRYEVRDMDLFVCSDAATMKSVERKYNATGYKTGLVLGPSFYMSEFLTDYAKTISEEPSVAESGLIGLALQPIKEDVFEAACQIIRDAGFELLIRPHPDHDRRWIESRFGKYGKIDNGSLLHFIRDTSLVVSGFSNVVLQAAQVGKIAVCLPLSDQLGLNFADASDRIHIAETTDNLSHYLALASTVNEPFVFRDPLDEWCEIRQMQTPEQFSENDARE</sequence>
<evidence type="ECO:0000313" key="1">
    <source>
        <dbReference type="EMBL" id="AEI96306.1"/>
    </source>
</evidence>
<reference evidence="1 2" key="1">
    <citation type="journal article" date="2011" name="BMC Genomics">
        <title>Comparative genome analysis and genome-guided physiological analysis of Roseobacter litoralis.</title>
        <authorList>
            <person name="Kalhoefer D."/>
            <person name="Thole S."/>
            <person name="Voget S."/>
            <person name="Lehmann R."/>
            <person name="Liesegang H."/>
            <person name="Wollher A."/>
            <person name="Daniel R."/>
            <person name="Simon M."/>
            <person name="Brinkhoff T."/>
        </authorList>
    </citation>
    <scope>NUCLEOTIDE SEQUENCE [LARGE SCALE GENOMIC DNA]</scope>
    <source>
        <strain evidence="2">ATCC 49566 / DSM 6996 / JCM 21268 / NBRC 15278 / OCh 149</strain>
    </source>
</reference>
<gene>
    <name evidence="1" type="ordered locus">RLO149_c044160</name>
</gene>
<dbReference type="Proteomes" id="UP000001353">
    <property type="component" value="Chromosome"/>
</dbReference>
<dbReference type="HOGENOM" id="CLU_444021_0_0_5"/>
<organism evidence="1 2">
    <name type="scientific">Roseobacter litoralis (strain ATCC 49566 / DSM 6996 / JCM 21268 / NBRC 15278 / OCh 149)</name>
    <dbReference type="NCBI Taxonomy" id="391595"/>
    <lineage>
        <taxon>Bacteria</taxon>
        <taxon>Pseudomonadati</taxon>
        <taxon>Pseudomonadota</taxon>
        <taxon>Alphaproteobacteria</taxon>
        <taxon>Rhodobacterales</taxon>
        <taxon>Roseobacteraceae</taxon>
        <taxon>Roseobacter</taxon>
    </lineage>
</organism>
<dbReference type="AlphaFoldDB" id="F7ZJ61"/>
<dbReference type="EMBL" id="CP002623">
    <property type="protein sequence ID" value="AEI96306.1"/>
    <property type="molecule type" value="Genomic_DNA"/>
</dbReference>
<name>F7ZJ61_ROSLO</name>
<protein>
    <submittedName>
        <fullName evidence="1">Uncharacterized protein</fullName>
    </submittedName>
</protein>
<evidence type="ECO:0000313" key="2">
    <source>
        <dbReference type="Proteomes" id="UP000001353"/>
    </source>
</evidence>